<sequence length="100" mass="11251">LTSELTELCRAAIKENLKEQRAEVLAEAAEAGLSIRNARRNFANFKTKMTALKLPDGTITSSRKTMEKVIHDFSDLFDSHVHLPPCHRLGNVGDYHITIF</sequence>
<evidence type="ECO:0000313" key="2">
    <source>
        <dbReference type="WBParaSite" id="HPBE_0002722201-mRNA-1"/>
    </source>
</evidence>
<dbReference type="Proteomes" id="UP000050761">
    <property type="component" value="Unassembled WGS sequence"/>
</dbReference>
<proteinExistence type="predicted"/>
<accession>A0A183GX02</accession>
<name>A0A183GX02_HELPZ</name>
<protein>
    <submittedName>
        <fullName evidence="2">HTH CENPB-type domain-containing protein</fullName>
    </submittedName>
</protein>
<evidence type="ECO:0000313" key="1">
    <source>
        <dbReference type="Proteomes" id="UP000050761"/>
    </source>
</evidence>
<organism evidence="1 2">
    <name type="scientific">Heligmosomoides polygyrus</name>
    <name type="common">Parasitic roundworm</name>
    <dbReference type="NCBI Taxonomy" id="6339"/>
    <lineage>
        <taxon>Eukaryota</taxon>
        <taxon>Metazoa</taxon>
        <taxon>Ecdysozoa</taxon>
        <taxon>Nematoda</taxon>
        <taxon>Chromadorea</taxon>
        <taxon>Rhabditida</taxon>
        <taxon>Rhabditina</taxon>
        <taxon>Rhabditomorpha</taxon>
        <taxon>Strongyloidea</taxon>
        <taxon>Heligmosomidae</taxon>
        <taxon>Heligmosomoides</taxon>
    </lineage>
</organism>
<keyword evidence="1" id="KW-1185">Reference proteome</keyword>
<reference evidence="2" key="1">
    <citation type="submission" date="2019-09" db="UniProtKB">
        <authorList>
            <consortium name="WormBaseParasite"/>
        </authorList>
    </citation>
    <scope>IDENTIFICATION</scope>
</reference>
<dbReference type="WBParaSite" id="HPBE_0002722201-mRNA-1">
    <property type="protein sequence ID" value="HPBE_0002722201-mRNA-1"/>
    <property type="gene ID" value="HPBE_0002722201"/>
</dbReference>
<dbReference type="AlphaFoldDB" id="A0A183GX02"/>